<dbReference type="PANTHER" id="PTHR11895">
    <property type="entry name" value="TRANSAMIDASE"/>
    <property type="match status" value="1"/>
</dbReference>
<dbReference type="InParanoid" id="A0A1Y5RV25"/>
<dbReference type="EMBL" id="FWFR01000001">
    <property type="protein sequence ID" value="SLN25809.1"/>
    <property type="molecule type" value="Genomic_DNA"/>
</dbReference>
<dbReference type="RefSeq" id="WP_085882078.1">
    <property type="nucleotide sequence ID" value="NZ_FWFR01000001.1"/>
</dbReference>
<name>A0A1Y5RV25_9PROT</name>
<dbReference type="PANTHER" id="PTHR11895:SF176">
    <property type="entry name" value="AMIDASE AMID-RELATED"/>
    <property type="match status" value="1"/>
</dbReference>
<dbReference type="InterPro" id="IPR023631">
    <property type="entry name" value="Amidase_dom"/>
</dbReference>
<proteinExistence type="predicted"/>
<dbReference type="SUPFAM" id="SSF75304">
    <property type="entry name" value="Amidase signature (AS) enzymes"/>
    <property type="match status" value="1"/>
</dbReference>
<reference evidence="2 3" key="1">
    <citation type="submission" date="2017-03" db="EMBL/GenBank/DDBJ databases">
        <authorList>
            <person name="Afonso C.L."/>
            <person name="Miller P.J."/>
            <person name="Scott M.A."/>
            <person name="Spackman E."/>
            <person name="Goraichik I."/>
            <person name="Dimitrov K.M."/>
            <person name="Suarez D.L."/>
            <person name="Swayne D.E."/>
        </authorList>
    </citation>
    <scope>NUCLEOTIDE SEQUENCE [LARGE SCALE GENOMIC DNA]</scope>
    <source>
        <strain evidence="2 3">CECT 7691</strain>
    </source>
</reference>
<protein>
    <submittedName>
        <fullName evidence="2">Glutamyl-tRNA(Gln) amidotransferase subunit A</fullName>
        <ecNumber evidence="2">6.3.5.-</ecNumber>
    </submittedName>
</protein>
<dbReference type="Gene3D" id="3.90.1300.10">
    <property type="entry name" value="Amidase signature (AS) domain"/>
    <property type="match status" value="1"/>
</dbReference>
<dbReference type="AlphaFoldDB" id="A0A1Y5RV25"/>
<dbReference type="NCBIfam" id="NF005460">
    <property type="entry name" value="PRK07056.1"/>
    <property type="match status" value="1"/>
</dbReference>
<evidence type="ECO:0000259" key="1">
    <source>
        <dbReference type="Pfam" id="PF01425"/>
    </source>
</evidence>
<dbReference type="EC" id="6.3.5.-" evidence="2"/>
<evidence type="ECO:0000313" key="2">
    <source>
        <dbReference type="EMBL" id="SLN25809.1"/>
    </source>
</evidence>
<keyword evidence="2" id="KW-0808">Transferase</keyword>
<keyword evidence="3" id="KW-1185">Reference proteome</keyword>
<gene>
    <name evidence="2" type="primary">gatA_1</name>
    <name evidence="2" type="ORF">OCH7691_00777</name>
</gene>
<keyword evidence="2" id="KW-0436">Ligase</keyword>
<dbReference type="InterPro" id="IPR000120">
    <property type="entry name" value="Amidase"/>
</dbReference>
<feature type="domain" description="Amidase" evidence="1">
    <location>
        <begin position="21"/>
        <end position="435"/>
    </location>
</feature>
<accession>A0A1Y5RV25</accession>
<dbReference type="InterPro" id="IPR036928">
    <property type="entry name" value="AS_sf"/>
</dbReference>
<sequence>MRDIETARVALRAGQTTSLALTEAALDRARDPAGEGERVFTRLYADRALQTARAADMLRDAGHAPLPLQGIPISIKDLFDVAGEPTPAGSVVLRDGPVAAADAPIVARLRGAGAVLVGRTNMTEFAYSGLGLNPHYGTPRNPFDRATGRIPGGSSAGGAVSVTDGMALGTIGTDTGGSCRIPAALCGIVGYKPSQQRVSRDGAVPLSTSLDSIGPLARTVADCALLDAVIAGEAEVAPPPPFPLDRLTVGVPGHYVMEGMDDDVARAFERARSALSAAGLRVIDIPLAMLERLPALNSNGGIASAEAFHWHRDLLATGANRYDPNVSARILAGREHCAADYIELLRQRRAMIAEFAAETAGLDALMMPTVPTIAAPIAPLQADEAAYRRTNLLMLRNPSAFNFLDVCGISIPCHETGAAPVGLMLTAANGADRRLFAIARAVEAVVAPREA</sequence>
<dbReference type="GO" id="GO:0016874">
    <property type="term" value="F:ligase activity"/>
    <property type="evidence" value="ECO:0007669"/>
    <property type="project" value="UniProtKB-KW"/>
</dbReference>
<evidence type="ECO:0000313" key="3">
    <source>
        <dbReference type="Proteomes" id="UP000193200"/>
    </source>
</evidence>
<dbReference type="Proteomes" id="UP000193200">
    <property type="component" value="Unassembled WGS sequence"/>
</dbReference>
<dbReference type="Pfam" id="PF01425">
    <property type="entry name" value="Amidase"/>
    <property type="match status" value="1"/>
</dbReference>
<organism evidence="2 3">
    <name type="scientific">Oceanibacterium hippocampi</name>
    <dbReference type="NCBI Taxonomy" id="745714"/>
    <lineage>
        <taxon>Bacteria</taxon>
        <taxon>Pseudomonadati</taxon>
        <taxon>Pseudomonadota</taxon>
        <taxon>Alphaproteobacteria</taxon>
        <taxon>Sneathiellales</taxon>
        <taxon>Sneathiellaceae</taxon>
        <taxon>Oceanibacterium</taxon>
    </lineage>
</organism>
<dbReference type="GO" id="GO:0016740">
    <property type="term" value="F:transferase activity"/>
    <property type="evidence" value="ECO:0007669"/>
    <property type="project" value="UniProtKB-KW"/>
</dbReference>
<dbReference type="OrthoDB" id="9811471at2"/>